<feature type="compositionally biased region" description="Low complexity" evidence="1">
    <location>
        <begin position="113"/>
        <end position="134"/>
    </location>
</feature>
<keyword evidence="2" id="KW-1133">Transmembrane helix</keyword>
<feature type="compositionally biased region" description="Basic and acidic residues" evidence="1">
    <location>
        <begin position="79"/>
        <end position="105"/>
    </location>
</feature>
<organism evidence="3 4">
    <name type="scientific">Dactylosporangium maewongense</name>
    <dbReference type="NCBI Taxonomy" id="634393"/>
    <lineage>
        <taxon>Bacteria</taxon>
        <taxon>Bacillati</taxon>
        <taxon>Actinomycetota</taxon>
        <taxon>Actinomycetes</taxon>
        <taxon>Micromonosporales</taxon>
        <taxon>Micromonosporaceae</taxon>
        <taxon>Dactylosporangium</taxon>
    </lineage>
</organism>
<dbReference type="EMBL" id="BAAAQD010000001">
    <property type="protein sequence ID" value="GAA1502228.1"/>
    <property type="molecule type" value="Genomic_DNA"/>
</dbReference>
<keyword evidence="4" id="KW-1185">Reference proteome</keyword>
<dbReference type="Proteomes" id="UP001501470">
    <property type="component" value="Unassembled WGS sequence"/>
</dbReference>
<comment type="caution">
    <text evidence="3">The sequence shown here is derived from an EMBL/GenBank/DDBJ whole genome shotgun (WGS) entry which is preliminary data.</text>
</comment>
<evidence type="ECO:0000256" key="2">
    <source>
        <dbReference type="SAM" id="Phobius"/>
    </source>
</evidence>
<name>A0ABP4KKT2_9ACTN</name>
<sequence length="134" mass="13256">MSAEHEPAAPDLPEIENGQPLWPGPAPASATTRSRWSGLVATPGRAAAVAVAATLVLAVVPCAALGAVAGAAIVGLHGEGGDRHGEHADHGDRRDRGEQADRDEGGERDDDGPVATASPSVPPAGASPTASPTP</sequence>
<evidence type="ECO:0000313" key="4">
    <source>
        <dbReference type="Proteomes" id="UP001501470"/>
    </source>
</evidence>
<feature type="transmembrane region" description="Helical" evidence="2">
    <location>
        <begin position="46"/>
        <end position="74"/>
    </location>
</feature>
<feature type="region of interest" description="Disordered" evidence="1">
    <location>
        <begin position="1"/>
        <end position="35"/>
    </location>
</feature>
<dbReference type="RefSeq" id="WP_344500566.1">
    <property type="nucleotide sequence ID" value="NZ_BAAAQD010000001.1"/>
</dbReference>
<feature type="region of interest" description="Disordered" evidence="1">
    <location>
        <begin position="76"/>
        <end position="134"/>
    </location>
</feature>
<proteinExistence type="predicted"/>
<evidence type="ECO:0000256" key="1">
    <source>
        <dbReference type="SAM" id="MobiDB-lite"/>
    </source>
</evidence>
<evidence type="ECO:0000313" key="3">
    <source>
        <dbReference type="EMBL" id="GAA1502228.1"/>
    </source>
</evidence>
<keyword evidence="2" id="KW-0812">Transmembrane</keyword>
<accession>A0ABP4KKT2</accession>
<reference evidence="4" key="1">
    <citation type="journal article" date="2019" name="Int. J. Syst. Evol. Microbiol.">
        <title>The Global Catalogue of Microorganisms (GCM) 10K type strain sequencing project: providing services to taxonomists for standard genome sequencing and annotation.</title>
        <authorList>
            <consortium name="The Broad Institute Genomics Platform"/>
            <consortium name="The Broad Institute Genome Sequencing Center for Infectious Disease"/>
            <person name="Wu L."/>
            <person name="Ma J."/>
        </authorList>
    </citation>
    <scope>NUCLEOTIDE SEQUENCE [LARGE SCALE GENOMIC DNA]</scope>
    <source>
        <strain evidence="4">JCM 15933</strain>
    </source>
</reference>
<keyword evidence="2" id="KW-0472">Membrane</keyword>
<gene>
    <name evidence="3" type="ORF">GCM10009827_013420</name>
</gene>
<protein>
    <submittedName>
        <fullName evidence="3">Uncharacterized protein</fullName>
    </submittedName>
</protein>